<dbReference type="InterPro" id="IPR038692">
    <property type="entry name" value="Cthe_2751_sf"/>
</dbReference>
<dbReference type="GeneID" id="76609410"/>
<sequence>MRLVPIDKFDDEACEHLKAASDEEVIPHIERLLECLQDLNWPIAPLVSERLSMLGLELVQPILRVLSGNDEMWKYWIVSHLLYQVSDDVFCQLRFKLNSIKLHPTKSEVEEEVFDAVCELLRFRRN</sequence>
<evidence type="ECO:0000313" key="2">
    <source>
        <dbReference type="EMBL" id="AMX03785.1"/>
    </source>
</evidence>
<reference evidence="4" key="2">
    <citation type="submission" date="2016-03" db="EMBL/GenBank/DDBJ databases">
        <authorList>
            <person name="Lee Y.-S."/>
            <person name="Choi Y.-L."/>
        </authorList>
    </citation>
    <scope>NUCLEOTIDE SEQUENCE [LARGE SCALE GENOMIC DNA]</scope>
    <source>
        <strain evidence="4">DAU221</strain>
    </source>
</reference>
<dbReference type="Proteomes" id="UP000076077">
    <property type="component" value="Chromosome"/>
</dbReference>
<dbReference type="InterPro" id="IPR031837">
    <property type="entry name" value="DUF5071"/>
</dbReference>
<dbReference type="Proteomes" id="UP001209730">
    <property type="component" value="Unassembled WGS sequence"/>
</dbReference>
<dbReference type="Pfam" id="PF16804">
    <property type="entry name" value="DUF5071"/>
    <property type="match status" value="1"/>
</dbReference>
<dbReference type="OrthoDB" id="1846249at2"/>
<gene>
    <name evidence="2" type="ORF">A3224_15380</name>
    <name evidence="3" type="ORF">OQJ68_15760</name>
</gene>
<dbReference type="KEGG" id="mthd:A3224_15380"/>
<dbReference type="AlphaFoldDB" id="A0A143HPX3"/>
<evidence type="ECO:0000259" key="1">
    <source>
        <dbReference type="Pfam" id="PF16804"/>
    </source>
</evidence>
<name>A0A143HPX3_MICTH</name>
<organism evidence="2 4">
    <name type="scientific">Microbulbifer thermotolerans</name>
    <dbReference type="NCBI Taxonomy" id="252514"/>
    <lineage>
        <taxon>Bacteria</taxon>
        <taxon>Pseudomonadati</taxon>
        <taxon>Pseudomonadota</taxon>
        <taxon>Gammaproteobacteria</taxon>
        <taxon>Cellvibrionales</taxon>
        <taxon>Microbulbiferaceae</taxon>
        <taxon>Microbulbifer</taxon>
    </lineage>
</organism>
<dbReference type="RefSeq" id="WP_067156648.1">
    <property type="nucleotide sequence ID" value="NZ_CP014864.1"/>
</dbReference>
<evidence type="ECO:0000313" key="3">
    <source>
        <dbReference type="EMBL" id="MCX2803247.1"/>
    </source>
</evidence>
<accession>A0A143HPX3</accession>
<dbReference type="EMBL" id="CP014864">
    <property type="protein sequence ID" value="AMX03785.1"/>
    <property type="molecule type" value="Genomic_DNA"/>
</dbReference>
<evidence type="ECO:0000313" key="4">
    <source>
        <dbReference type="Proteomes" id="UP000076077"/>
    </source>
</evidence>
<dbReference type="EMBL" id="JAPHQB010000039">
    <property type="protein sequence ID" value="MCX2803247.1"/>
    <property type="molecule type" value="Genomic_DNA"/>
</dbReference>
<reference evidence="2" key="1">
    <citation type="submission" date="2016-03" db="EMBL/GenBank/DDBJ databases">
        <authorList>
            <person name="Ploux O."/>
        </authorList>
    </citation>
    <scope>NUCLEOTIDE SEQUENCE [LARGE SCALE GENOMIC DNA]</scope>
    <source>
        <strain evidence="2">DAU221</strain>
    </source>
</reference>
<dbReference type="Gene3D" id="1.25.40.750">
    <property type="entry name" value="Domain of unknown function DUF5071"/>
    <property type="match status" value="1"/>
</dbReference>
<reference evidence="3" key="3">
    <citation type="submission" date="2022-11" db="EMBL/GenBank/DDBJ databases">
        <title>Chitin-degrading and fungicidal potential of chitinolytic bacterial strains from marine environment of the Pacific Ocean regions.</title>
        <authorList>
            <person name="Pentekhina I."/>
            <person name="Nedashkovskaya O."/>
            <person name="Seitkalieva A."/>
            <person name="Podvolotskaya A."/>
            <person name="Tekutyeva L."/>
            <person name="Balabanova L."/>
        </authorList>
    </citation>
    <scope>NUCLEOTIDE SEQUENCE</scope>
    <source>
        <strain evidence="3">KMM 6838</strain>
    </source>
</reference>
<protein>
    <submittedName>
        <fullName evidence="3">DUF5071 domain-containing protein</fullName>
    </submittedName>
</protein>
<keyword evidence="4" id="KW-1185">Reference proteome</keyword>
<proteinExistence type="predicted"/>
<feature type="domain" description="DUF5071" evidence="1">
    <location>
        <begin position="3"/>
        <end position="117"/>
    </location>
</feature>